<evidence type="ECO:0000313" key="2">
    <source>
        <dbReference type="Proteomes" id="UP000699042"/>
    </source>
</evidence>
<evidence type="ECO:0000313" key="1">
    <source>
        <dbReference type="EMBL" id="KAG7043665.1"/>
    </source>
</evidence>
<protein>
    <submittedName>
        <fullName evidence="1">Mynd finger family protein</fullName>
    </submittedName>
</protein>
<gene>
    <name evidence="1" type="ORF">JMJ77_011487</name>
</gene>
<organism evidence="1 2">
    <name type="scientific">Colletotrichum scovillei</name>
    <dbReference type="NCBI Taxonomy" id="1209932"/>
    <lineage>
        <taxon>Eukaryota</taxon>
        <taxon>Fungi</taxon>
        <taxon>Dikarya</taxon>
        <taxon>Ascomycota</taxon>
        <taxon>Pezizomycotina</taxon>
        <taxon>Sordariomycetes</taxon>
        <taxon>Hypocreomycetidae</taxon>
        <taxon>Glomerellales</taxon>
        <taxon>Glomerellaceae</taxon>
        <taxon>Colletotrichum</taxon>
        <taxon>Colletotrichum acutatum species complex</taxon>
    </lineage>
</organism>
<keyword evidence="2" id="KW-1185">Reference proteome</keyword>
<proteinExistence type="predicted"/>
<sequence length="369" mass="40674">MSISRTGNLHTRSLSHSILQDTMSDAMEEDQQQKPPIVIAIRNDAPLPNIPVPPRSHPKDLSAKSCHQVELPKALRHRDAEYYTKVADDFLDNANFETLAGVQDGGADPTILFASNERDVARIINYSINRVVALVLLGGHPDGTLTIDSTTQASSTADIPYPEPYEPKSITGIPNWTAACVYTPPEPGKAKITSNLVLKYKEPGLVFTKEFQREMQMTHDRLGAAFKDINERGHQISNLIATNSGNEQAVASAYTAAQVLRQSPVRYKKQSTLGKELASPYSPHVTTTLHEATTYALTTPARSVGIMDHQSLVMFEFEGLTKDFMSKDEITRLREGPGQIVSVVVIDNPAQIRRVMLGAWLRSVHGLHD</sequence>
<comment type="caution">
    <text evidence="1">The sequence shown here is derived from an EMBL/GenBank/DDBJ whole genome shotgun (WGS) entry which is preliminary data.</text>
</comment>
<dbReference type="EMBL" id="JAESDN010000011">
    <property type="protein sequence ID" value="KAG7043665.1"/>
    <property type="molecule type" value="Genomic_DNA"/>
</dbReference>
<name>A0A9P7QWW2_9PEZI</name>
<reference evidence="1" key="1">
    <citation type="submission" date="2021-05" db="EMBL/GenBank/DDBJ databases">
        <title>Comparative genomics of three Colletotrichum scovillei strains and genetic complementation revealed genes involved fungal growth and virulence on chili pepper.</title>
        <authorList>
            <person name="Hsieh D.-K."/>
            <person name="Chuang S.-C."/>
            <person name="Chen C.-Y."/>
            <person name="Chao Y.-T."/>
            <person name="Lu M.-Y.J."/>
            <person name="Lee M.-H."/>
            <person name="Shih M.-C."/>
        </authorList>
    </citation>
    <scope>NUCLEOTIDE SEQUENCE</scope>
    <source>
        <strain evidence="1">Coll-153</strain>
    </source>
</reference>
<dbReference type="AlphaFoldDB" id="A0A9P7QWW2"/>
<accession>A0A9P7QWW2</accession>
<dbReference type="Proteomes" id="UP000699042">
    <property type="component" value="Unassembled WGS sequence"/>
</dbReference>